<sequence length="55" mass="6360">MLGIDFNGLKSRRKNCLKVCCTGVVQFHSFQDRIFVIQKFFFVNGLITCNVFGRL</sequence>
<proteinExistence type="evidence at transcript level"/>
<dbReference type="EMBL" id="BT146517">
    <property type="protein sequence ID" value="AFK46311.1"/>
    <property type="molecule type" value="mRNA"/>
</dbReference>
<evidence type="ECO:0000313" key="1">
    <source>
        <dbReference type="EMBL" id="AFK46311.1"/>
    </source>
</evidence>
<accession>I3T1B9</accession>
<dbReference type="AlphaFoldDB" id="I3T1B9"/>
<reference evidence="1" key="1">
    <citation type="submission" date="2012-05" db="EMBL/GenBank/DDBJ databases">
        <authorList>
            <person name="Krishnakumar V."/>
            <person name="Cheung F."/>
            <person name="Xiao Y."/>
            <person name="Chan A."/>
            <person name="Moskal W.A."/>
            <person name="Town C.D."/>
        </authorList>
    </citation>
    <scope>NUCLEOTIDE SEQUENCE</scope>
</reference>
<name>I3T1B9_LOTJA</name>
<organism evidence="1">
    <name type="scientific">Lotus japonicus</name>
    <name type="common">Lotus corniculatus var. japonicus</name>
    <dbReference type="NCBI Taxonomy" id="34305"/>
    <lineage>
        <taxon>Eukaryota</taxon>
        <taxon>Viridiplantae</taxon>
        <taxon>Streptophyta</taxon>
        <taxon>Embryophyta</taxon>
        <taxon>Tracheophyta</taxon>
        <taxon>Spermatophyta</taxon>
        <taxon>Magnoliopsida</taxon>
        <taxon>eudicotyledons</taxon>
        <taxon>Gunneridae</taxon>
        <taxon>Pentapetalae</taxon>
        <taxon>rosids</taxon>
        <taxon>fabids</taxon>
        <taxon>Fabales</taxon>
        <taxon>Fabaceae</taxon>
        <taxon>Papilionoideae</taxon>
        <taxon>50 kb inversion clade</taxon>
        <taxon>NPAAA clade</taxon>
        <taxon>Hologalegina</taxon>
        <taxon>robinioid clade</taxon>
        <taxon>Loteae</taxon>
        <taxon>Lotus</taxon>
    </lineage>
</organism>
<protein>
    <submittedName>
        <fullName evidence="1">Uncharacterized protein</fullName>
    </submittedName>
</protein>